<keyword evidence="5" id="KW-0472">Membrane</keyword>
<gene>
    <name evidence="7" type="ORF">RHODO2019_17320</name>
</gene>
<dbReference type="Proteomes" id="UP001164965">
    <property type="component" value="Chromosome"/>
</dbReference>
<organism evidence="7 8">
    <name type="scientific">Rhodococcus antarcticus</name>
    <dbReference type="NCBI Taxonomy" id="2987751"/>
    <lineage>
        <taxon>Bacteria</taxon>
        <taxon>Bacillati</taxon>
        <taxon>Actinomycetota</taxon>
        <taxon>Actinomycetes</taxon>
        <taxon>Mycobacteriales</taxon>
        <taxon>Nocardiaceae</taxon>
        <taxon>Rhodococcus</taxon>
    </lineage>
</organism>
<evidence type="ECO:0000313" key="8">
    <source>
        <dbReference type="Proteomes" id="UP001164965"/>
    </source>
</evidence>
<keyword evidence="2" id="KW-0547">Nucleotide-binding</keyword>
<protein>
    <submittedName>
        <fullName evidence="7">Dynamin family protein</fullName>
    </submittedName>
</protein>
<evidence type="ECO:0000256" key="2">
    <source>
        <dbReference type="ARBA" id="ARBA00022741"/>
    </source>
</evidence>
<evidence type="ECO:0000259" key="6">
    <source>
        <dbReference type="Pfam" id="PF00350"/>
    </source>
</evidence>
<accession>A0ABY6NZK4</accession>
<dbReference type="Gene3D" id="3.40.50.300">
    <property type="entry name" value="P-loop containing nucleotide triphosphate hydrolases"/>
    <property type="match status" value="1"/>
</dbReference>
<dbReference type="EMBL" id="CP110615">
    <property type="protein sequence ID" value="UZJ24835.1"/>
    <property type="molecule type" value="Genomic_DNA"/>
</dbReference>
<reference evidence="7" key="1">
    <citation type="submission" date="2022-10" db="EMBL/GenBank/DDBJ databases">
        <title>Rhodococcus sp.75.</title>
        <authorList>
            <person name="Sun M."/>
        </authorList>
    </citation>
    <scope>NUCLEOTIDE SEQUENCE</scope>
    <source>
        <strain evidence="7">75</strain>
    </source>
</reference>
<sequence>MAERPLCRAVDGLCRELLTQVGPELGPAVHDVLDRLQAPLQVAVTGRLSSGKSTLVNALIGRKVAPTAAGECTRLVTRFTFGAVDRVDVVLHDGRVIGLGLDPDGTVPADVATRAGVALADVSHLEAAVTSDLLAELTVIDTPGLGSLERAPLAGVQHGAVAGAEAVLHVLTQSARADDAEALATFGADTAGREAGPATVLAVLTKVDTVAPESVAGSDGSVWGAGRVLAAEQARALGGRVVDVLPVVGLLAETCETGAFTAVDADALRTLAGTDGAVRTAMLLSADLFTTLECAVDGPTRLRLLDLLDLYGVGCALRALDADPEMATGRLRAALAGASGLAAVRVRLQRVLAARVDVLKAAAALGALAGLARGDTVAEVAVRDGVERLLRLPEAHQLRVAEALTLLTSGTVTLPADLTAEAVRLGTETDPGDRVGTPGASVRELTAVALERAGWWRSFASFGATPSQARIAHVVHRAYFLLWQQLTAGGPR</sequence>
<proteinExistence type="predicted"/>
<keyword evidence="3" id="KW-0378">Hydrolase</keyword>
<dbReference type="InterPro" id="IPR027094">
    <property type="entry name" value="Mitofusin_fam"/>
</dbReference>
<comment type="subcellular location">
    <subcellularLocation>
        <location evidence="1">Membrane</location>
    </subcellularLocation>
</comment>
<evidence type="ECO:0000313" key="7">
    <source>
        <dbReference type="EMBL" id="UZJ24835.1"/>
    </source>
</evidence>
<dbReference type="PANTHER" id="PTHR10465">
    <property type="entry name" value="TRANSMEMBRANE GTPASE FZO1"/>
    <property type="match status" value="1"/>
</dbReference>
<evidence type="ECO:0000256" key="1">
    <source>
        <dbReference type="ARBA" id="ARBA00004370"/>
    </source>
</evidence>
<dbReference type="InterPro" id="IPR027417">
    <property type="entry name" value="P-loop_NTPase"/>
</dbReference>
<dbReference type="RefSeq" id="WP_265382941.1">
    <property type="nucleotide sequence ID" value="NZ_CP110615.1"/>
</dbReference>
<dbReference type="PANTHER" id="PTHR10465:SF0">
    <property type="entry name" value="SARCALUMENIN"/>
    <property type="match status" value="1"/>
</dbReference>
<evidence type="ECO:0000256" key="3">
    <source>
        <dbReference type="ARBA" id="ARBA00022801"/>
    </source>
</evidence>
<dbReference type="Pfam" id="PF00350">
    <property type="entry name" value="Dynamin_N"/>
    <property type="match status" value="1"/>
</dbReference>
<keyword evidence="8" id="KW-1185">Reference proteome</keyword>
<dbReference type="InterPro" id="IPR045063">
    <property type="entry name" value="Dynamin_N"/>
</dbReference>
<evidence type="ECO:0000256" key="5">
    <source>
        <dbReference type="ARBA" id="ARBA00023136"/>
    </source>
</evidence>
<dbReference type="SUPFAM" id="SSF52540">
    <property type="entry name" value="P-loop containing nucleoside triphosphate hydrolases"/>
    <property type="match status" value="1"/>
</dbReference>
<name>A0ABY6NZK4_9NOCA</name>
<feature type="domain" description="Dynamin N-terminal" evidence="6">
    <location>
        <begin position="42"/>
        <end position="181"/>
    </location>
</feature>
<keyword evidence="4" id="KW-0342">GTP-binding</keyword>
<evidence type="ECO:0000256" key="4">
    <source>
        <dbReference type="ARBA" id="ARBA00023134"/>
    </source>
</evidence>